<dbReference type="SUPFAM" id="SSF51735">
    <property type="entry name" value="NAD(P)-binding Rossmann-fold domains"/>
    <property type="match status" value="1"/>
</dbReference>
<name>A0A7J3M1T7_ARCFL</name>
<dbReference type="PANTHER" id="PTHR43000">
    <property type="entry name" value="DTDP-D-GLUCOSE 4,6-DEHYDRATASE-RELATED"/>
    <property type="match status" value="1"/>
</dbReference>
<dbReference type="EMBL" id="DSYZ01000090">
    <property type="protein sequence ID" value="HGT83002.1"/>
    <property type="molecule type" value="Genomic_DNA"/>
</dbReference>
<evidence type="ECO:0000259" key="2">
    <source>
        <dbReference type="Pfam" id="PF01370"/>
    </source>
</evidence>
<proteinExistence type="inferred from homology"/>
<organism evidence="3">
    <name type="scientific">Archaeoglobus fulgidus</name>
    <dbReference type="NCBI Taxonomy" id="2234"/>
    <lineage>
        <taxon>Archaea</taxon>
        <taxon>Methanobacteriati</taxon>
        <taxon>Methanobacteriota</taxon>
        <taxon>Archaeoglobi</taxon>
        <taxon>Archaeoglobales</taxon>
        <taxon>Archaeoglobaceae</taxon>
        <taxon>Archaeoglobus</taxon>
    </lineage>
</organism>
<comment type="similarity">
    <text evidence="1">Belongs to the NAD(P)-dependent epimerase/dehydratase family.</text>
</comment>
<dbReference type="CDD" id="cd05234">
    <property type="entry name" value="UDP_G4E_2_SDR_e"/>
    <property type="match status" value="1"/>
</dbReference>
<dbReference type="InterPro" id="IPR001509">
    <property type="entry name" value="Epimerase_deHydtase"/>
</dbReference>
<dbReference type="InterPro" id="IPR036291">
    <property type="entry name" value="NAD(P)-bd_dom_sf"/>
</dbReference>
<feature type="domain" description="NAD-dependent epimerase/dehydratase" evidence="2">
    <location>
        <begin position="2"/>
        <end position="228"/>
    </location>
</feature>
<reference evidence="3" key="1">
    <citation type="journal article" date="2020" name="mSystems">
        <title>Genome- and Community-Level Interaction Insights into Carbon Utilization and Element Cycling Functions of Hydrothermarchaeota in Hydrothermal Sediment.</title>
        <authorList>
            <person name="Zhou Z."/>
            <person name="Liu Y."/>
            <person name="Xu W."/>
            <person name="Pan J."/>
            <person name="Luo Z.H."/>
            <person name="Li M."/>
        </authorList>
    </citation>
    <scope>NUCLEOTIDE SEQUENCE [LARGE SCALE GENOMIC DNA]</scope>
    <source>
        <strain evidence="3">SpSt-587</strain>
    </source>
</reference>
<dbReference type="Gene3D" id="3.40.50.720">
    <property type="entry name" value="NAD(P)-binding Rossmann-like Domain"/>
    <property type="match status" value="1"/>
</dbReference>
<dbReference type="AlphaFoldDB" id="A0A7J3M1T7"/>
<gene>
    <name evidence="3" type="ORF">ENT52_04670</name>
</gene>
<comment type="caution">
    <text evidence="3">The sequence shown here is derived from an EMBL/GenBank/DDBJ whole genome shotgun (WGS) entry which is preliminary data.</text>
</comment>
<accession>A0A7J3M1T7</accession>
<dbReference type="Gene3D" id="3.90.25.10">
    <property type="entry name" value="UDP-galactose 4-epimerase, domain 1"/>
    <property type="match status" value="1"/>
</dbReference>
<protein>
    <submittedName>
        <fullName evidence="3">NAD-dependent epimerase/dehydratase family protein</fullName>
    </submittedName>
</protein>
<sequence>MILVTGGAGFIGSHLVDKLVEIDDVRVIDNLSSGKKEFVNENAELIIADLAKDDITTFLKNVDEVWHLAANPDVRIGAEKPYEIYRNNVVATFRLLEAMREEGVKRIIFTSTSTVYGEAKLIPTPEDYPMHPISVYGASKLACEALIESYCHTFGFVAYIYRFANVIGKRSTHGVIYDFIRKLRANPNELEILGNGEQNKSYVYIEDCIEAMFAGLKASESVNIFNIGSEDQVKVRRIAEIVCEEMNLNPRFKFTGGDRGWVGDVPVMLLSIERLKKLGWRPKYNSEMAVRKAIRDLLNEQD</sequence>
<dbReference type="Pfam" id="PF01370">
    <property type="entry name" value="Epimerase"/>
    <property type="match status" value="1"/>
</dbReference>
<evidence type="ECO:0000256" key="1">
    <source>
        <dbReference type="ARBA" id="ARBA00007637"/>
    </source>
</evidence>
<evidence type="ECO:0000313" key="3">
    <source>
        <dbReference type="EMBL" id="HGT83002.1"/>
    </source>
</evidence>